<dbReference type="SUPFAM" id="SSF110849">
    <property type="entry name" value="ParB/Sulfiredoxin"/>
    <property type="match status" value="1"/>
</dbReference>
<dbReference type="EMBL" id="QXFK01000004">
    <property type="protein sequence ID" value="RIV81405.1"/>
    <property type="molecule type" value="Genomic_DNA"/>
</dbReference>
<dbReference type="Gene3D" id="3.90.1530.30">
    <property type="match status" value="1"/>
</dbReference>
<evidence type="ECO:0000313" key="2">
    <source>
        <dbReference type="EMBL" id="RIV81405.1"/>
    </source>
</evidence>
<protein>
    <submittedName>
        <fullName evidence="2">Chromosome partitioning protein ParB</fullName>
    </submittedName>
</protein>
<dbReference type="GO" id="GO:0005694">
    <property type="term" value="C:chromosome"/>
    <property type="evidence" value="ECO:0007669"/>
    <property type="project" value="TreeGrafter"/>
</dbReference>
<dbReference type="Pfam" id="PF07506">
    <property type="entry name" value="RepB"/>
    <property type="match status" value="1"/>
</dbReference>
<feature type="domain" description="ParB-like N-terminal" evidence="1">
    <location>
        <begin position="9"/>
        <end position="99"/>
    </location>
</feature>
<dbReference type="PANTHER" id="PTHR33375:SF1">
    <property type="entry name" value="CHROMOSOME-PARTITIONING PROTEIN PARB-RELATED"/>
    <property type="match status" value="1"/>
</dbReference>
<proteinExistence type="predicted"/>
<dbReference type="InterPro" id="IPR011111">
    <property type="entry name" value="Plasmid_RepB"/>
</dbReference>
<dbReference type="Gene3D" id="1.10.10.2830">
    <property type="match status" value="1"/>
</dbReference>
<comment type="caution">
    <text evidence="2">The sequence shown here is derived from an EMBL/GenBank/DDBJ whole genome shotgun (WGS) entry which is preliminary data.</text>
</comment>
<dbReference type="Proteomes" id="UP000285092">
    <property type="component" value="Unassembled WGS sequence"/>
</dbReference>
<dbReference type="Pfam" id="PF02195">
    <property type="entry name" value="ParB_N"/>
    <property type="match status" value="1"/>
</dbReference>
<evidence type="ECO:0000313" key="3">
    <source>
        <dbReference type="Proteomes" id="UP000285092"/>
    </source>
</evidence>
<organism evidence="2 3">
    <name type="scientific">Pelagerythrobacter aerophilus</name>
    <dbReference type="NCBI Taxonomy" id="2306995"/>
    <lineage>
        <taxon>Bacteria</taxon>
        <taxon>Pseudomonadati</taxon>
        <taxon>Pseudomonadota</taxon>
        <taxon>Alphaproteobacteria</taxon>
        <taxon>Sphingomonadales</taxon>
        <taxon>Erythrobacteraceae</taxon>
        <taxon>Pelagerythrobacter</taxon>
    </lineage>
</organism>
<dbReference type="InterPro" id="IPR050336">
    <property type="entry name" value="Chromosome_partition/occlusion"/>
</dbReference>
<dbReference type="CDD" id="cd16411">
    <property type="entry name" value="ParB_N_like"/>
    <property type="match status" value="1"/>
</dbReference>
<dbReference type="OrthoDB" id="248048at2"/>
<dbReference type="SUPFAM" id="SSF109709">
    <property type="entry name" value="KorB DNA-binding domain-like"/>
    <property type="match status" value="1"/>
</dbReference>
<dbReference type="InterPro" id="IPR036086">
    <property type="entry name" value="ParB/Sulfiredoxin_sf"/>
</dbReference>
<dbReference type="PANTHER" id="PTHR33375">
    <property type="entry name" value="CHROMOSOME-PARTITIONING PROTEIN PARB-RELATED"/>
    <property type="match status" value="1"/>
</dbReference>
<dbReference type="AlphaFoldDB" id="A0A418NMB7"/>
<dbReference type="InterPro" id="IPR003115">
    <property type="entry name" value="ParB_N"/>
</dbReference>
<evidence type="ECO:0000259" key="1">
    <source>
        <dbReference type="SMART" id="SM00470"/>
    </source>
</evidence>
<name>A0A418NMB7_9SPHN</name>
<sequence length="297" mass="32996">MTRPAQRVEMIPIDRITVVNPRVRNKKVFKGIVENIAEIGLKRPITVTSRHGEDGPLYDLVCGQGRLEAFRQLGQTEVPALIVTADQEDCFVASLVENCARRQHQAVDLLQDILGMRERGHSDSEIAAMTGLSANYVYIVGRLLERGERRLVAAVEAGYLPISVALEICEADDQGVQAALHKAYEDNLLRGRALIAARRLVEVRKRSGKAAKLTKLVGKNAATTPEGLVKAFQEDTERKRMMIRKTEATRNRLIFIVEALGQLSNDETFVALLEDEGLAAIPTRLAERIHNMRIGVQ</sequence>
<dbReference type="GO" id="GO:0007059">
    <property type="term" value="P:chromosome segregation"/>
    <property type="evidence" value="ECO:0007669"/>
    <property type="project" value="TreeGrafter"/>
</dbReference>
<accession>A0A418NMB7</accession>
<gene>
    <name evidence="2" type="ORF">D2V04_00360</name>
</gene>
<reference evidence="2 3" key="1">
    <citation type="submission" date="2018-08" db="EMBL/GenBank/DDBJ databases">
        <title>Altererythrobacter sp.Ery1 and Ery12, the genome sequencing of novel strains in genus Alterythrobacter.</title>
        <authorList>
            <person name="Cheng H."/>
            <person name="Wu Y.-H."/>
            <person name="Fang C."/>
            <person name="Xu X.-W."/>
        </authorList>
    </citation>
    <scope>NUCLEOTIDE SEQUENCE [LARGE SCALE GENOMIC DNA]</scope>
    <source>
        <strain evidence="2 3">Ery1</strain>
    </source>
</reference>
<keyword evidence="3" id="KW-1185">Reference proteome</keyword>
<dbReference type="RefSeq" id="WP_119511409.1">
    <property type="nucleotide sequence ID" value="NZ_QXFK01000004.1"/>
</dbReference>
<dbReference type="SMART" id="SM00470">
    <property type="entry name" value="ParB"/>
    <property type="match status" value="1"/>
</dbReference>